<dbReference type="GO" id="GO:0005737">
    <property type="term" value="C:cytoplasm"/>
    <property type="evidence" value="ECO:0007669"/>
    <property type="project" value="UniProtKB-SubCell"/>
</dbReference>
<keyword evidence="3" id="KW-0546">Nucleotide metabolism</keyword>
<dbReference type="STRING" id="871968.DESME_13510"/>
<comment type="catalytic activity">
    <reaction evidence="3">
        <text>UTP + H2O = UMP + diphosphate + H(+)</text>
        <dbReference type="Rhea" id="RHEA:29395"/>
        <dbReference type="ChEBI" id="CHEBI:15377"/>
        <dbReference type="ChEBI" id="CHEBI:15378"/>
        <dbReference type="ChEBI" id="CHEBI:33019"/>
        <dbReference type="ChEBI" id="CHEBI:46398"/>
        <dbReference type="ChEBI" id="CHEBI:57865"/>
        <dbReference type="EC" id="3.6.1.9"/>
    </reaction>
</comment>
<comment type="function">
    <text evidence="3">Nucleoside triphosphate pyrophosphatase that hydrolyzes dTTP and UTP. May have a dual role in cell division arrest and in preventing the incorporation of modified nucleotides into cellular nucleic acids.</text>
</comment>
<dbReference type="GO" id="GO:0036221">
    <property type="term" value="F:UTP diphosphatase activity"/>
    <property type="evidence" value="ECO:0007669"/>
    <property type="project" value="RHEA"/>
</dbReference>
<keyword evidence="5" id="KW-1185">Reference proteome</keyword>
<dbReference type="eggNOG" id="COG0424">
    <property type="taxonomic scope" value="Bacteria"/>
</dbReference>
<feature type="site" description="Important for substrate specificity" evidence="3">
    <location>
        <position position="157"/>
    </location>
</feature>
<keyword evidence="2 3" id="KW-0378">Hydrolase</keyword>
<feature type="site" description="Important for substrate specificity" evidence="3">
    <location>
        <position position="74"/>
    </location>
</feature>
<dbReference type="Gene3D" id="3.90.950.10">
    <property type="match status" value="1"/>
</dbReference>
<dbReference type="SUPFAM" id="SSF52972">
    <property type="entry name" value="ITPase-like"/>
    <property type="match status" value="1"/>
</dbReference>
<reference evidence="4 5" key="1">
    <citation type="submission" date="2013-12" db="EMBL/GenBank/DDBJ databases">
        <authorList>
            <consortium name="DOE Joint Genome Institute"/>
            <person name="Smidt H."/>
            <person name="Huntemann M."/>
            <person name="Han J."/>
            <person name="Chen A."/>
            <person name="Kyrpides N."/>
            <person name="Mavromatis K."/>
            <person name="Markowitz V."/>
            <person name="Palaniappan K."/>
            <person name="Ivanova N."/>
            <person name="Schaumberg A."/>
            <person name="Pati A."/>
            <person name="Liolios K."/>
            <person name="Nordberg H.P."/>
            <person name="Cantor M.N."/>
            <person name="Hua S.X."/>
            <person name="Woyke T."/>
        </authorList>
    </citation>
    <scope>NUCLEOTIDE SEQUENCE [LARGE SCALE GENOMIC DNA]</scope>
    <source>
        <strain evidence="5">DSM 15288</strain>
    </source>
</reference>
<dbReference type="HAMAP" id="MF_00528">
    <property type="entry name" value="Maf"/>
    <property type="match status" value="1"/>
</dbReference>
<protein>
    <recommendedName>
        <fullName evidence="3">dTTP/UTP pyrophosphatase</fullName>
        <shortName evidence="3">dTTPase/UTPase</shortName>
        <ecNumber evidence="3">3.6.1.9</ecNumber>
    </recommendedName>
    <alternativeName>
        <fullName evidence="3">Nucleoside triphosphate pyrophosphatase</fullName>
    </alternativeName>
    <alternativeName>
        <fullName evidence="3">Nucleotide pyrophosphatase</fullName>
        <shortName evidence="3">Nucleotide PPase</shortName>
    </alternativeName>
</protein>
<organism evidence="4 5">
    <name type="scientific">Desulfitobacterium metallireducens DSM 15288</name>
    <dbReference type="NCBI Taxonomy" id="871968"/>
    <lineage>
        <taxon>Bacteria</taxon>
        <taxon>Bacillati</taxon>
        <taxon>Bacillota</taxon>
        <taxon>Clostridia</taxon>
        <taxon>Eubacteriales</taxon>
        <taxon>Desulfitobacteriaceae</taxon>
        <taxon>Desulfitobacterium</taxon>
    </lineage>
</organism>
<feature type="active site" description="Proton acceptor" evidence="3">
    <location>
        <position position="73"/>
    </location>
</feature>
<dbReference type="EMBL" id="CP007032">
    <property type="protein sequence ID" value="AHF07929.1"/>
    <property type="molecule type" value="Genomic_DNA"/>
</dbReference>
<keyword evidence="3" id="KW-0963">Cytoplasm</keyword>
<evidence type="ECO:0000313" key="4">
    <source>
        <dbReference type="EMBL" id="AHF07929.1"/>
    </source>
</evidence>
<dbReference type="RefSeq" id="WP_006715818.1">
    <property type="nucleotide sequence ID" value="NZ_CP007032.1"/>
</dbReference>
<dbReference type="PANTHER" id="PTHR43213:SF5">
    <property type="entry name" value="BIFUNCTIONAL DTTP_UTP PYROPHOSPHATASE_METHYLTRANSFERASE PROTEIN-RELATED"/>
    <property type="match status" value="1"/>
</dbReference>
<dbReference type="AlphaFoldDB" id="W0EFF2"/>
<dbReference type="Proteomes" id="UP000010847">
    <property type="component" value="Chromosome"/>
</dbReference>
<dbReference type="CDD" id="cd00555">
    <property type="entry name" value="Maf"/>
    <property type="match status" value="1"/>
</dbReference>
<comment type="caution">
    <text evidence="3">Lacks conserved residue(s) required for the propagation of feature annotation.</text>
</comment>
<dbReference type="InterPro" id="IPR003697">
    <property type="entry name" value="Maf-like"/>
</dbReference>
<sequence length="218" mass="23542">MLVLASTSPRRAMLLEEGGFTFVTLKADVSEELPSEIKPEDGVKALALRKAVAGQKAWIEAGGSAEDIILGADTIVALDSQILGKPVDPREAQVMLQQLSGRHHDVYTGVALVNGTGCQENEALRTQVYFRPLTLEEIQTYIATGEPMDKAGAYAIQGGARKFVKQYEGSLSNVIGLPMEYVSERLRAWGIEQEDIALREVNDGLSPLKGPTRGCTSP</sequence>
<dbReference type="InterPro" id="IPR029001">
    <property type="entry name" value="ITPase-like_fam"/>
</dbReference>
<gene>
    <name evidence="4" type="ORF">DESME_13510</name>
</gene>
<comment type="catalytic activity">
    <reaction evidence="3">
        <text>dTTP + H2O = dTMP + diphosphate + H(+)</text>
        <dbReference type="Rhea" id="RHEA:28534"/>
        <dbReference type="ChEBI" id="CHEBI:15377"/>
        <dbReference type="ChEBI" id="CHEBI:15378"/>
        <dbReference type="ChEBI" id="CHEBI:33019"/>
        <dbReference type="ChEBI" id="CHEBI:37568"/>
        <dbReference type="ChEBI" id="CHEBI:63528"/>
        <dbReference type="EC" id="3.6.1.9"/>
    </reaction>
</comment>
<comment type="cofactor">
    <cofactor evidence="1 3">
        <name>a divalent metal cation</name>
        <dbReference type="ChEBI" id="CHEBI:60240"/>
    </cofactor>
</comment>
<dbReference type="OrthoDB" id="9807767at2"/>
<comment type="similarity">
    <text evidence="3">Belongs to the Maf family. YhdE subfamily.</text>
</comment>
<dbReference type="GO" id="GO:0036218">
    <property type="term" value="F:dTTP diphosphatase activity"/>
    <property type="evidence" value="ECO:0007669"/>
    <property type="project" value="RHEA"/>
</dbReference>
<dbReference type="EC" id="3.6.1.9" evidence="3"/>
<feature type="site" description="Important for substrate specificity" evidence="3">
    <location>
        <position position="10"/>
    </location>
</feature>
<dbReference type="Pfam" id="PF02545">
    <property type="entry name" value="Maf"/>
    <property type="match status" value="1"/>
</dbReference>
<accession>W0EFF2</accession>
<name>W0EFF2_9FIRM</name>
<evidence type="ECO:0000256" key="3">
    <source>
        <dbReference type="HAMAP-Rule" id="MF_00528"/>
    </source>
</evidence>
<dbReference type="PIRSF" id="PIRSF006305">
    <property type="entry name" value="Maf"/>
    <property type="match status" value="1"/>
</dbReference>
<proteinExistence type="inferred from homology"/>
<dbReference type="GO" id="GO:0009117">
    <property type="term" value="P:nucleotide metabolic process"/>
    <property type="evidence" value="ECO:0007669"/>
    <property type="project" value="UniProtKB-KW"/>
</dbReference>
<evidence type="ECO:0000313" key="5">
    <source>
        <dbReference type="Proteomes" id="UP000010847"/>
    </source>
</evidence>
<dbReference type="PANTHER" id="PTHR43213">
    <property type="entry name" value="BIFUNCTIONAL DTTP/UTP PYROPHOSPHATASE/METHYLTRANSFERASE PROTEIN-RELATED"/>
    <property type="match status" value="1"/>
</dbReference>
<evidence type="ECO:0000256" key="1">
    <source>
        <dbReference type="ARBA" id="ARBA00001968"/>
    </source>
</evidence>
<dbReference type="NCBIfam" id="TIGR00172">
    <property type="entry name" value="maf"/>
    <property type="match status" value="1"/>
</dbReference>
<comment type="subcellular location">
    <subcellularLocation>
        <location evidence="3">Cytoplasm</location>
    </subcellularLocation>
</comment>
<dbReference type="KEGG" id="dmt:DESME_13510"/>
<dbReference type="HOGENOM" id="CLU_040416_0_0_9"/>
<evidence type="ECO:0000256" key="2">
    <source>
        <dbReference type="ARBA" id="ARBA00022801"/>
    </source>
</evidence>